<dbReference type="PaxDb" id="8022-A0A060Y1Y9"/>
<dbReference type="Proteomes" id="UP000193380">
    <property type="component" value="Unassembled WGS sequence"/>
</dbReference>
<gene>
    <name evidence="1" type="ORF">GSONMT00018380001</name>
</gene>
<organism evidence="1 2">
    <name type="scientific">Oncorhynchus mykiss</name>
    <name type="common">Rainbow trout</name>
    <name type="synonym">Salmo gairdneri</name>
    <dbReference type="NCBI Taxonomy" id="8022"/>
    <lineage>
        <taxon>Eukaryota</taxon>
        <taxon>Metazoa</taxon>
        <taxon>Chordata</taxon>
        <taxon>Craniata</taxon>
        <taxon>Vertebrata</taxon>
        <taxon>Euteleostomi</taxon>
        <taxon>Actinopterygii</taxon>
        <taxon>Neopterygii</taxon>
        <taxon>Teleostei</taxon>
        <taxon>Protacanthopterygii</taxon>
        <taxon>Salmoniformes</taxon>
        <taxon>Salmonidae</taxon>
        <taxon>Salmoninae</taxon>
        <taxon>Oncorhynchus</taxon>
    </lineage>
</organism>
<dbReference type="EMBL" id="FR906171">
    <property type="protein sequence ID" value="CDQ83404.1"/>
    <property type="molecule type" value="Genomic_DNA"/>
</dbReference>
<evidence type="ECO:0000313" key="2">
    <source>
        <dbReference type="Proteomes" id="UP000193380"/>
    </source>
</evidence>
<name>A0A060Y1Y9_ONCMY</name>
<proteinExistence type="predicted"/>
<sequence length="134" mass="14032">MKKIPKYMDFPFKVMVKVKLVVLQFTSVLTVSRTVSASYTAFIHLCTPPVLNICVAHPNFGSPAYLPSLGTNQARPGAFPGTNSPGPVADLYGTTSQDSGVGNYISAASPQPGSGFGHSIAGPLIATAFTNGYH</sequence>
<evidence type="ECO:0000313" key="1">
    <source>
        <dbReference type="EMBL" id="CDQ83404.1"/>
    </source>
</evidence>
<dbReference type="STRING" id="8022.A0A060Y1Y9"/>
<reference evidence="1" key="2">
    <citation type="submission" date="2014-03" db="EMBL/GenBank/DDBJ databases">
        <authorList>
            <person name="Genoscope - CEA"/>
        </authorList>
    </citation>
    <scope>NUCLEOTIDE SEQUENCE</scope>
</reference>
<dbReference type="AlphaFoldDB" id="A0A060Y1Y9"/>
<protein>
    <submittedName>
        <fullName evidence="1">Uncharacterized protein</fullName>
    </submittedName>
</protein>
<accession>A0A060Y1Y9</accession>
<reference evidence="1" key="1">
    <citation type="journal article" date="2014" name="Nat. Commun.">
        <title>The rainbow trout genome provides novel insights into evolution after whole-genome duplication in vertebrates.</title>
        <authorList>
            <person name="Berthelot C."/>
            <person name="Brunet F."/>
            <person name="Chalopin D."/>
            <person name="Juanchich A."/>
            <person name="Bernard M."/>
            <person name="Noel B."/>
            <person name="Bento P."/>
            <person name="Da Silva C."/>
            <person name="Labadie K."/>
            <person name="Alberti A."/>
            <person name="Aury J.M."/>
            <person name="Louis A."/>
            <person name="Dehais P."/>
            <person name="Bardou P."/>
            <person name="Montfort J."/>
            <person name="Klopp C."/>
            <person name="Cabau C."/>
            <person name="Gaspin C."/>
            <person name="Thorgaard G.H."/>
            <person name="Boussaha M."/>
            <person name="Quillet E."/>
            <person name="Guyomard R."/>
            <person name="Galiana D."/>
            <person name="Bobe J."/>
            <person name="Volff J.N."/>
            <person name="Genet C."/>
            <person name="Wincker P."/>
            <person name="Jaillon O."/>
            <person name="Roest Crollius H."/>
            <person name="Guiguen Y."/>
        </authorList>
    </citation>
    <scope>NUCLEOTIDE SEQUENCE [LARGE SCALE GENOMIC DNA]</scope>
</reference>